<sequence>MINRNGEAINLAIKKRVNLIDTAEVYGTEKIVGGIIKGKENIFIATKVWATHFRYDAVVKACERSLKNLDVKQNKKALNSKY</sequence>
<evidence type="ECO:0000313" key="3">
    <source>
        <dbReference type="Proteomes" id="UP000009375"/>
    </source>
</evidence>
<proteinExistence type="predicted"/>
<dbReference type="AlphaFoldDB" id="D2EFQ2"/>
<evidence type="ECO:0000313" key="2">
    <source>
        <dbReference type="EMBL" id="EEZ92826.1"/>
    </source>
</evidence>
<dbReference type="PANTHER" id="PTHR43638:SF3">
    <property type="entry name" value="ALDEHYDE REDUCTASE"/>
    <property type="match status" value="1"/>
</dbReference>
<dbReference type="SUPFAM" id="SSF51430">
    <property type="entry name" value="NAD(P)-linked oxidoreductase"/>
    <property type="match status" value="1"/>
</dbReference>
<dbReference type="Gene3D" id="3.20.20.100">
    <property type="entry name" value="NADP-dependent oxidoreductase domain"/>
    <property type="match status" value="1"/>
</dbReference>
<dbReference type="PANTHER" id="PTHR43638">
    <property type="entry name" value="OXIDOREDUCTASE, ALDO/KETO REDUCTASE FAMILY PROTEIN"/>
    <property type="match status" value="1"/>
</dbReference>
<organism evidence="2 3">
    <name type="scientific">Candidatus Parvarchaeum acidiphilum ARMAN-4</name>
    <dbReference type="NCBI Taxonomy" id="662760"/>
    <lineage>
        <taxon>Archaea</taxon>
        <taxon>Candidatus Parvarchaeota</taxon>
        <taxon>Candidatus Parvarchaeum</taxon>
    </lineage>
</organism>
<dbReference type="InterPro" id="IPR023210">
    <property type="entry name" value="NADP_OxRdtase_dom"/>
</dbReference>
<protein>
    <submittedName>
        <fullName evidence="2">Aldo/keto reductase related to diketogulonate reductase</fullName>
    </submittedName>
</protein>
<accession>D2EFQ2</accession>
<dbReference type="Pfam" id="PF00248">
    <property type="entry name" value="Aldo_ket_red"/>
    <property type="match status" value="1"/>
</dbReference>
<reference evidence="2 3" key="1">
    <citation type="journal article" date="2010" name="Proc. Natl. Acad. Sci. U.S.A.">
        <title>Enigmatic, ultrasmall, uncultivated Archaea.</title>
        <authorList>
            <person name="Baker B.J."/>
            <person name="Comolli L.R."/>
            <person name="Dick G.J."/>
            <person name="Hauser L.J."/>
            <person name="Hyatt D."/>
            <person name="Dill B.D."/>
            <person name="Land M.L."/>
            <person name="Verberkmoes N.C."/>
            <person name="Hettich R.L."/>
            <person name="Banfield J.F."/>
        </authorList>
    </citation>
    <scope>NUCLEOTIDE SEQUENCE [LARGE SCALE GENOMIC DNA]</scope>
</reference>
<dbReference type="Proteomes" id="UP000009375">
    <property type="component" value="Unassembled WGS sequence"/>
</dbReference>
<dbReference type="InterPro" id="IPR036812">
    <property type="entry name" value="NAD(P)_OxRdtase_dom_sf"/>
</dbReference>
<dbReference type="EMBL" id="GG730048">
    <property type="protein sequence ID" value="EEZ92826.1"/>
    <property type="molecule type" value="Genomic_DNA"/>
</dbReference>
<gene>
    <name evidence="2" type="ORF">BJBARM4_0573</name>
</gene>
<name>D2EFQ2_PARA4</name>
<evidence type="ECO:0000259" key="1">
    <source>
        <dbReference type="Pfam" id="PF00248"/>
    </source>
</evidence>
<feature type="domain" description="NADP-dependent oxidoreductase" evidence="1">
    <location>
        <begin position="7"/>
        <end position="73"/>
    </location>
</feature>